<feature type="region of interest" description="Disordered" evidence="1">
    <location>
        <begin position="1"/>
        <end position="29"/>
    </location>
</feature>
<reference evidence="2 3" key="1">
    <citation type="submission" date="2019-04" db="EMBL/GenBank/DDBJ databases">
        <title>Chromosome genome assembly for Takifugu flavidus.</title>
        <authorList>
            <person name="Xiao S."/>
        </authorList>
    </citation>
    <scope>NUCLEOTIDE SEQUENCE [LARGE SCALE GENOMIC DNA]</scope>
    <source>
        <strain evidence="2">HTHZ2018</strain>
        <tissue evidence="2">Muscle</tissue>
    </source>
</reference>
<dbReference type="Proteomes" id="UP000324091">
    <property type="component" value="Chromosome 13"/>
</dbReference>
<dbReference type="AlphaFoldDB" id="A0A5C6PB02"/>
<organism evidence="2 3">
    <name type="scientific">Takifugu flavidus</name>
    <name type="common">sansaifugu</name>
    <dbReference type="NCBI Taxonomy" id="433684"/>
    <lineage>
        <taxon>Eukaryota</taxon>
        <taxon>Metazoa</taxon>
        <taxon>Chordata</taxon>
        <taxon>Craniata</taxon>
        <taxon>Vertebrata</taxon>
        <taxon>Euteleostomi</taxon>
        <taxon>Actinopterygii</taxon>
        <taxon>Neopterygii</taxon>
        <taxon>Teleostei</taxon>
        <taxon>Neoteleostei</taxon>
        <taxon>Acanthomorphata</taxon>
        <taxon>Eupercaria</taxon>
        <taxon>Tetraodontiformes</taxon>
        <taxon>Tetradontoidea</taxon>
        <taxon>Tetraodontidae</taxon>
        <taxon>Takifugu</taxon>
    </lineage>
</organism>
<feature type="region of interest" description="Disordered" evidence="1">
    <location>
        <begin position="70"/>
        <end position="94"/>
    </location>
</feature>
<proteinExistence type="predicted"/>
<comment type="caution">
    <text evidence="2">The sequence shown here is derived from an EMBL/GenBank/DDBJ whole genome shotgun (WGS) entry which is preliminary data.</text>
</comment>
<keyword evidence="3" id="KW-1185">Reference proteome</keyword>
<evidence type="ECO:0000313" key="3">
    <source>
        <dbReference type="Proteomes" id="UP000324091"/>
    </source>
</evidence>
<evidence type="ECO:0000313" key="2">
    <source>
        <dbReference type="EMBL" id="TWW76386.1"/>
    </source>
</evidence>
<name>A0A5C6PB02_9TELE</name>
<dbReference type="EMBL" id="RHFK02000005">
    <property type="protein sequence ID" value="TWW76386.1"/>
    <property type="molecule type" value="Genomic_DNA"/>
</dbReference>
<evidence type="ECO:0000256" key="1">
    <source>
        <dbReference type="SAM" id="MobiDB-lite"/>
    </source>
</evidence>
<gene>
    <name evidence="2" type="ORF">D4764_13G0010480</name>
</gene>
<sequence length="126" mass="14022">MVVHPGPEPELSRPQPGLKVHLPTTQGLKDRERFKEDSMVPESNICRWTWKCPPPVDLTEVLLAQSPGLDLQGQEAEQQPHRQQHAHGGEKDVIRPALTGDLDLIVSRILSSSVSPESLRRRKGAT</sequence>
<accession>A0A5C6PB02</accession>
<protein>
    <submittedName>
        <fullName evidence="2">Uncharacterized protein</fullName>
    </submittedName>
</protein>